<dbReference type="EMBL" id="CABM01000016">
    <property type="protein sequence ID" value="CBH95967.1"/>
    <property type="molecule type" value="Genomic_DNA"/>
</dbReference>
<dbReference type="AlphaFoldDB" id="E6PM15"/>
<sequence length="63" mass="7057">MRPKTTPTNEHLARIADIVRIGNRAARAAQEANRKRGIPNWYSLSDRLVSDAGEIVYLKRAPA</sequence>
<accession>E6PM15</accession>
<name>E6PM15_9ZZZZ</name>
<protein>
    <submittedName>
        <fullName evidence="1">Uncharacterized protein</fullName>
    </submittedName>
</protein>
<gene>
    <name evidence="1" type="ORF">CARN2_0955</name>
</gene>
<organism evidence="1">
    <name type="scientific">mine drainage metagenome</name>
    <dbReference type="NCBI Taxonomy" id="410659"/>
    <lineage>
        <taxon>unclassified sequences</taxon>
        <taxon>metagenomes</taxon>
        <taxon>ecological metagenomes</taxon>
    </lineage>
</organism>
<reference evidence="1" key="1">
    <citation type="submission" date="2009-10" db="EMBL/GenBank/DDBJ databases">
        <title>Diversity of trophic interactions inside an arsenic-rich microbial ecosystem.</title>
        <authorList>
            <person name="Bertin P.N."/>
            <person name="Heinrich-Salmeron A."/>
            <person name="Pelletier E."/>
            <person name="Goulhen-Chollet F."/>
            <person name="Arsene-Ploetze F."/>
            <person name="Gallien S."/>
            <person name="Calteau A."/>
            <person name="Vallenet D."/>
            <person name="Casiot C."/>
            <person name="Chane-Woon-Ming B."/>
            <person name="Giloteaux L."/>
            <person name="Barakat M."/>
            <person name="Bonnefoy V."/>
            <person name="Bruneel O."/>
            <person name="Chandler M."/>
            <person name="Cleiss J."/>
            <person name="Duran R."/>
            <person name="Elbaz-Poulichet F."/>
            <person name="Fonknechten N."/>
            <person name="Lauga B."/>
            <person name="Mornico D."/>
            <person name="Ortet P."/>
            <person name="Schaeffer C."/>
            <person name="Siguier P."/>
            <person name="Alexander Thil Smith A."/>
            <person name="Van Dorsselaer A."/>
            <person name="Weissenbach J."/>
            <person name="Medigue C."/>
            <person name="Le Paslier D."/>
        </authorList>
    </citation>
    <scope>NUCLEOTIDE SEQUENCE</scope>
</reference>
<comment type="caution">
    <text evidence="1">The sequence shown here is derived from an EMBL/GenBank/DDBJ whole genome shotgun (WGS) entry which is preliminary data.</text>
</comment>
<proteinExistence type="predicted"/>
<evidence type="ECO:0000313" key="1">
    <source>
        <dbReference type="EMBL" id="CBH95967.1"/>
    </source>
</evidence>